<gene>
    <name evidence="2" type="ORF">ORI27_27525</name>
</gene>
<dbReference type="EMBL" id="JAPJDO010000040">
    <property type="protein sequence ID" value="MCX2940449.1"/>
    <property type="molecule type" value="Genomic_DNA"/>
</dbReference>
<protein>
    <recommendedName>
        <fullName evidence="4">Lipoprotein</fullName>
    </recommendedName>
</protein>
<reference evidence="2 3" key="1">
    <citation type="submission" date="2022-11" db="EMBL/GenBank/DDBJ databases">
        <title>Mycobacterium sp. nov.</title>
        <authorList>
            <person name="Papic B."/>
            <person name="Spicic S."/>
            <person name="Duvnjak S."/>
        </authorList>
    </citation>
    <scope>NUCLEOTIDE SEQUENCE [LARGE SCALE GENOMIC DNA]</scope>
    <source>
        <strain evidence="2 3">CVI_P4</strain>
    </source>
</reference>
<evidence type="ECO:0000313" key="2">
    <source>
        <dbReference type="EMBL" id="MCX2940449.1"/>
    </source>
</evidence>
<comment type="caution">
    <text evidence="2">The sequence shown here is derived from an EMBL/GenBank/DDBJ whole genome shotgun (WGS) entry which is preliminary data.</text>
</comment>
<proteinExistence type="predicted"/>
<feature type="compositionally biased region" description="Polar residues" evidence="1">
    <location>
        <begin position="62"/>
        <end position="73"/>
    </location>
</feature>
<evidence type="ECO:0000256" key="1">
    <source>
        <dbReference type="SAM" id="MobiDB-lite"/>
    </source>
</evidence>
<accession>A0ABT3SMS8</accession>
<sequence>MGDAVKAARAAMIIYGTIAAMCVGCIPAPGGSRATVTVTKTSIYTPPASAPITGSDSGGWSPGSTSQTSAGPATSIVSDGTYVVGVDIAPGIYRSAGSNQPGYDCYWKRLASFDSSDIIDNEGSEGPQVVEIMASDKAFSTARCKPWIRANG</sequence>
<keyword evidence="3" id="KW-1185">Reference proteome</keyword>
<name>A0ABT3SMS8_9MYCO</name>
<dbReference type="RefSeq" id="WP_266000319.1">
    <property type="nucleotide sequence ID" value="NZ_JAPJDN010000040.1"/>
</dbReference>
<organism evidence="2 3">
    <name type="scientific">Mycobacterium pinniadriaticum</name>
    <dbReference type="NCBI Taxonomy" id="2994102"/>
    <lineage>
        <taxon>Bacteria</taxon>
        <taxon>Bacillati</taxon>
        <taxon>Actinomycetota</taxon>
        <taxon>Actinomycetes</taxon>
        <taxon>Mycobacteriales</taxon>
        <taxon>Mycobacteriaceae</taxon>
        <taxon>Mycobacterium</taxon>
    </lineage>
</organism>
<evidence type="ECO:0008006" key="4">
    <source>
        <dbReference type="Google" id="ProtNLM"/>
    </source>
</evidence>
<evidence type="ECO:0000313" key="3">
    <source>
        <dbReference type="Proteomes" id="UP001300745"/>
    </source>
</evidence>
<dbReference type="Proteomes" id="UP001300745">
    <property type="component" value="Unassembled WGS sequence"/>
</dbReference>
<feature type="region of interest" description="Disordered" evidence="1">
    <location>
        <begin position="49"/>
        <end position="73"/>
    </location>
</feature>